<dbReference type="GO" id="GO:0051213">
    <property type="term" value="F:dioxygenase activity"/>
    <property type="evidence" value="ECO:0007669"/>
    <property type="project" value="UniProtKB-KW"/>
</dbReference>
<name>A0A4S4C3W1_9BACI</name>
<reference evidence="1 2" key="1">
    <citation type="submission" date="2019-04" db="EMBL/GenBank/DDBJ databases">
        <title>Bacillus sediminilitoris sp. nov., isolated from a tidal flat sediment on the East China Sea.</title>
        <authorList>
            <person name="Wei Y."/>
            <person name="Mao H."/>
            <person name="Fang J."/>
        </authorList>
    </citation>
    <scope>NUCLEOTIDE SEQUENCE [LARGE SCALE GENOMIC DNA]</scope>
    <source>
        <strain evidence="1 2">DSL-17</strain>
    </source>
</reference>
<accession>A0A4S4C3W1</accession>
<dbReference type="CDD" id="cd10548">
    <property type="entry name" value="cupin_CDO"/>
    <property type="match status" value="1"/>
</dbReference>
<dbReference type="OrthoDB" id="7059163at2"/>
<keyword evidence="1" id="KW-0560">Oxidoreductase</keyword>
<dbReference type="SUPFAM" id="SSF51182">
    <property type="entry name" value="RmlC-like cupins"/>
    <property type="match status" value="1"/>
</dbReference>
<proteinExistence type="predicted"/>
<dbReference type="EMBL" id="SSNT01000002">
    <property type="protein sequence ID" value="THF82450.1"/>
    <property type="molecule type" value="Genomic_DNA"/>
</dbReference>
<dbReference type="InterPro" id="IPR014710">
    <property type="entry name" value="RmlC-like_jellyroll"/>
</dbReference>
<keyword evidence="2" id="KW-1185">Reference proteome</keyword>
<dbReference type="InterPro" id="IPR011051">
    <property type="entry name" value="RmlC_Cupin_sf"/>
</dbReference>
<protein>
    <submittedName>
        <fullName evidence="1">Cysteine dioxygenase</fullName>
    </submittedName>
</protein>
<comment type="caution">
    <text evidence="1">The sequence shown here is derived from an EMBL/GenBank/DDBJ whole genome shotgun (WGS) entry which is preliminary data.</text>
</comment>
<dbReference type="AlphaFoldDB" id="A0A4S4C3W1"/>
<dbReference type="Proteomes" id="UP000310334">
    <property type="component" value="Unassembled WGS sequence"/>
</dbReference>
<organism evidence="1 2">
    <name type="scientific">Metabacillus sediminilitoris</name>
    <dbReference type="NCBI Taxonomy" id="2567941"/>
    <lineage>
        <taxon>Bacteria</taxon>
        <taxon>Bacillati</taxon>
        <taxon>Bacillota</taxon>
        <taxon>Bacilli</taxon>
        <taxon>Bacillales</taxon>
        <taxon>Bacillaceae</taxon>
        <taxon>Metabacillus</taxon>
    </lineage>
</organism>
<evidence type="ECO:0000313" key="2">
    <source>
        <dbReference type="Proteomes" id="UP000310334"/>
    </source>
</evidence>
<dbReference type="RefSeq" id="WP_136351747.1">
    <property type="nucleotide sequence ID" value="NZ_CP046266.1"/>
</dbReference>
<sequence>MAFLSQVKEKFSNLSTYNHQSLAFAVKELDPKIEQISDFLKQPENLEYGRNVIYKNEDVEVIIVYFPAMAKTLVHDHGTSIGCIAVVEGDLLNVVYKHKGNISYPLYEGIQNYSKGDVFHVTGDTIHMMFNPTLSPVVTFHVYSSPLNGGRIYTDLTDMEKD</sequence>
<gene>
    <name evidence="1" type="ORF">E6W99_03195</name>
</gene>
<dbReference type="Gene3D" id="2.60.120.10">
    <property type="entry name" value="Jelly Rolls"/>
    <property type="match status" value="1"/>
</dbReference>
<evidence type="ECO:0000313" key="1">
    <source>
        <dbReference type="EMBL" id="THF82450.1"/>
    </source>
</evidence>
<keyword evidence="1" id="KW-0223">Dioxygenase</keyword>